<evidence type="ECO:0000313" key="2">
    <source>
        <dbReference type="Proteomes" id="UP000322699"/>
    </source>
</evidence>
<dbReference type="Proteomes" id="UP000322699">
    <property type="component" value="Unassembled WGS sequence"/>
</dbReference>
<organism evidence="1 2">
    <name type="scientific">Rubripirellula obstinata</name>
    <dbReference type="NCBI Taxonomy" id="406547"/>
    <lineage>
        <taxon>Bacteria</taxon>
        <taxon>Pseudomonadati</taxon>
        <taxon>Planctomycetota</taxon>
        <taxon>Planctomycetia</taxon>
        <taxon>Pirellulales</taxon>
        <taxon>Pirellulaceae</taxon>
        <taxon>Rubripirellula</taxon>
    </lineage>
</organism>
<dbReference type="RefSeq" id="WP_068264846.1">
    <property type="nucleotide sequence ID" value="NZ_LWSK01000070.1"/>
</dbReference>
<comment type="caution">
    <text evidence="1">The sequence shown here is derived from an EMBL/GenBank/DDBJ whole genome shotgun (WGS) entry which is preliminary data.</text>
</comment>
<dbReference type="AlphaFoldDB" id="A0A5B1CPE2"/>
<keyword evidence="2" id="KW-1185">Reference proteome</keyword>
<dbReference type="EMBL" id="VRLW01000001">
    <property type="protein sequence ID" value="KAA1262121.1"/>
    <property type="molecule type" value="Genomic_DNA"/>
</dbReference>
<gene>
    <name evidence="1" type="ORF">LF1_46820</name>
</gene>
<protein>
    <submittedName>
        <fullName evidence="1">Uncharacterized protein</fullName>
    </submittedName>
</protein>
<evidence type="ECO:0000313" key="1">
    <source>
        <dbReference type="EMBL" id="KAA1262121.1"/>
    </source>
</evidence>
<proteinExistence type="predicted"/>
<name>A0A5B1CPE2_9BACT</name>
<sequence length="84" mass="9524">MTRSPNEIFLESFLDVRAKLLEVAATLDRIERAGDELSSDAADLRGKIDQAIAICASSGTDRAERLQHLFSREFDPDWRKEMNL</sequence>
<reference evidence="1 2" key="1">
    <citation type="submission" date="2019-08" db="EMBL/GenBank/DDBJ databases">
        <title>Deep-cultivation of Planctomycetes and their phenomic and genomic characterization uncovers novel biology.</title>
        <authorList>
            <person name="Wiegand S."/>
            <person name="Jogler M."/>
            <person name="Boedeker C."/>
            <person name="Pinto D."/>
            <person name="Vollmers J."/>
            <person name="Rivas-Marin E."/>
            <person name="Kohn T."/>
            <person name="Peeters S.H."/>
            <person name="Heuer A."/>
            <person name="Rast P."/>
            <person name="Oberbeckmann S."/>
            <person name="Bunk B."/>
            <person name="Jeske O."/>
            <person name="Meyerdierks A."/>
            <person name="Storesund J.E."/>
            <person name="Kallscheuer N."/>
            <person name="Luecker S."/>
            <person name="Lage O.M."/>
            <person name="Pohl T."/>
            <person name="Merkel B.J."/>
            <person name="Hornburger P."/>
            <person name="Mueller R.-W."/>
            <person name="Bruemmer F."/>
            <person name="Labrenz M."/>
            <person name="Spormann A.M."/>
            <person name="Op Den Camp H."/>
            <person name="Overmann J."/>
            <person name="Amann R."/>
            <person name="Jetten M.S.M."/>
            <person name="Mascher T."/>
            <person name="Medema M.H."/>
            <person name="Devos D.P."/>
            <person name="Kaster A.-K."/>
            <person name="Ovreas L."/>
            <person name="Rohde M."/>
            <person name="Galperin M.Y."/>
            <person name="Jogler C."/>
        </authorList>
    </citation>
    <scope>NUCLEOTIDE SEQUENCE [LARGE SCALE GENOMIC DNA]</scope>
    <source>
        <strain evidence="1 2">LF1</strain>
    </source>
</reference>
<accession>A0A5B1CPE2</accession>
<dbReference type="OrthoDB" id="287432at2"/>